<sequence>MKALSPVSAVLLFLGMIEIRTKRYFYTTLQLRTRLRYMSVISCWFPSINH</sequence>
<proteinExistence type="predicted"/>
<evidence type="ECO:0000313" key="1">
    <source>
        <dbReference type="EMBL" id="ART30661.1"/>
    </source>
</evidence>
<gene>
    <name evidence="1" type="ORF">AEK19_MT0391</name>
</gene>
<name>A0A1Y0AZV4_9LAMI</name>
<reference evidence="1" key="1">
    <citation type="submission" date="2017-03" db="EMBL/GenBank/DDBJ databases">
        <title>The mitochondrial genome of the carnivorous plant Utricularia reniformis (Lentibulariaceae): structure, comparative analysis and evolutionary landmarks.</title>
        <authorList>
            <person name="Silva S.R."/>
            <person name="Alvarenga D.O."/>
            <person name="Michael T.P."/>
            <person name="Miranda V.F.O."/>
            <person name="Varani A.M."/>
        </authorList>
    </citation>
    <scope>NUCLEOTIDE SEQUENCE</scope>
</reference>
<protein>
    <submittedName>
        <fullName evidence="1">Uncharacterized protein</fullName>
    </submittedName>
</protein>
<accession>A0A1Y0AZV4</accession>
<organism evidence="1">
    <name type="scientific">Utricularia reniformis</name>
    <dbReference type="NCBI Taxonomy" id="192314"/>
    <lineage>
        <taxon>Eukaryota</taxon>
        <taxon>Viridiplantae</taxon>
        <taxon>Streptophyta</taxon>
        <taxon>Embryophyta</taxon>
        <taxon>Tracheophyta</taxon>
        <taxon>Spermatophyta</taxon>
        <taxon>Magnoliopsida</taxon>
        <taxon>eudicotyledons</taxon>
        <taxon>Gunneridae</taxon>
        <taxon>Pentapetalae</taxon>
        <taxon>asterids</taxon>
        <taxon>lamiids</taxon>
        <taxon>Lamiales</taxon>
        <taxon>Lentibulariaceae</taxon>
        <taxon>Utricularia</taxon>
    </lineage>
</organism>
<dbReference type="EMBL" id="KY774314">
    <property type="protein sequence ID" value="ART30661.1"/>
    <property type="molecule type" value="Genomic_DNA"/>
</dbReference>
<keyword evidence="1" id="KW-0496">Mitochondrion</keyword>
<dbReference type="AlphaFoldDB" id="A0A1Y0AZV4"/>
<geneLocation type="mitochondrion" evidence="1"/>